<dbReference type="GO" id="GO:0005524">
    <property type="term" value="F:ATP binding"/>
    <property type="evidence" value="ECO:0007669"/>
    <property type="project" value="UniProtKB-KW"/>
</dbReference>
<keyword evidence="7" id="KW-1185">Reference proteome</keyword>
<dbReference type="InterPro" id="IPR032524">
    <property type="entry name" value="ABC_tran_C"/>
</dbReference>
<accession>A0A1M5PND7</accession>
<dbReference type="OrthoDB" id="9801441at2"/>
<evidence type="ECO:0000256" key="1">
    <source>
        <dbReference type="ARBA" id="ARBA00022737"/>
    </source>
</evidence>
<dbReference type="SMART" id="SM00382">
    <property type="entry name" value="AAA"/>
    <property type="match status" value="2"/>
</dbReference>
<dbReference type="STRING" id="1121321.SAMN04488530_11525"/>
<evidence type="ECO:0000256" key="4">
    <source>
        <dbReference type="SAM" id="Coils"/>
    </source>
</evidence>
<feature type="coiled-coil region" evidence="4">
    <location>
        <begin position="544"/>
        <end position="632"/>
    </location>
</feature>
<dbReference type="FunFam" id="3.40.50.300:FF:000309">
    <property type="entry name" value="ABC transporter ATP-binding protein"/>
    <property type="match status" value="1"/>
</dbReference>
<keyword evidence="3 6" id="KW-0067">ATP-binding</keyword>
<dbReference type="GO" id="GO:0003677">
    <property type="term" value="F:DNA binding"/>
    <property type="evidence" value="ECO:0007669"/>
    <property type="project" value="InterPro"/>
</dbReference>
<dbReference type="PANTHER" id="PTHR42855:SF2">
    <property type="entry name" value="DRUG RESISTANCE ABC TRANSPORTER,ATP-BINDING PROTEIN"/>
    <property type="match status" value="1"/>
</dbReference>
<feature type="domain" description="ABC transporter" evidence="5">
    <location>
        <begin position="4"/>
        <end position="263"/>
    </location>
</feature>
<organism evidence="6 7">
    <name type="scientific">Asaccharospora irregularis DSM 2635</name>
    <dbReference type="NCBI Taxonomy" id="1121321"/>
    <lineage>
        <taxon>Bacteria</taxon>
        <taxon>Bacillati</taxon>
        <taxon>Bacillota</taxon>
        <taxon>Clostridia</taxon>
        <taxon>Peptostreptococcales</taxon>
        <taxon>Peptostreptococcaceae</taxon>
        <taxon>Asaccharospora</taxon>
    </lineage>
</organism>
<protein>
    <submittedName>
        <fullName evidence="6">ATP-binding cassette, subfamily F, member 3</fullName>
    </submittedName>
</protein>
<dbReference type="Gene3D" id="3.40.50.300">
    <property type="entry name" value="P-loop containing nucleotide triphosphate hydrolases"/>
    <property type="match status" value="2"/>
</dbReference>
<dbReference type="InterPro" id="IPR027417">
    <property type="entry name" value="P-loop_NTPase"/>
</dbReference>
<sequence>MIVLSCNNLNKSFGIDSILENINFTVNEGDKIGVIGVNGTGKTTLFKIISGVYGYDSGDIYTSKDCEIGYLEQNTNFQSNNTIFEEVLEVFKDLIDMEKYLRELELKIAEESTKENSPILEKIMDEYSSKLENFASLNGYGYKSEAKGILKGLGFNDEDMDKPIGILSGGEKTRVLLGKLLLKKPTLLLLDEPTNHLDSEAIEWLEVFLKQYKGTFILISHDRYFLDQSVNRIFEIHNKKLKSYNGNYFKFIELSKVEKELELKKFEEQQKDIKKQEESIERLKAFGREKHLKRARSKEKALDKIDILDKPEAYRKRAKIQFNPSSTSGNDVLQVRDVSMGYGNRILFKDLNIDIYRGEKVALIGANGIGKSTLFKIITNEITPLSGTVKLGTNVNVSYFHQEQKTLNLDNTIIDEIWEDNKSLTQTLLRSMLGAFLFEDEEVFKKISTLSGGERARVAILKLILSNANFLLLDEPTNHLDIDSKEVLEEALSNYTGTIFTISHDRYFLNTVVDKILVLDKDGITEYLGNYDYYIDKKRQIQEMNVVEEKEDKTKTQIKEEKRKEREQREIEKKNRIKRQNIEKEIEETEAKIEELDLLLCQEEVYSNADTAKEVGQEKMNLESKLSTLYNEWEQFM</sequence>
<dbReference type="EMBL" id="FQWX01000015">
    <property type="protein sequence ID" value="SHH03226.1"/>
    <property type="molecule type" value="Genomic_DNA"/>
</dbReference>
<dbReference type="GO" id="GO:0016887">
    <property type="term" value="F:ATP hydrolysis activity"/>
    <property type="evidence" value="ECO:0007669"/>
    <property type="project" value="InterPro"/>
</dbReference>
<evidence type="ECO:0000259" key="5">
    <source>
        <dbReference type="PROSITE" id="PS50893"/>
    </source>
</evidence>
<dbReference type="SUPFAM" id="SSF52540">
    <property type="entry name" value="P-loop containing nucleoside triphosphate hydrolases"/>
    <property type="match status" value="2"/>
</dbReference>
<feature type="domain" description="ABC transporter" evidence="5">
    <location>
        <begin position="333"/>
        <end position="546"/>
    </location>
</feature>
<dbReference type="InterPro" id="IPR003439">
    <property type="entry name" value="ABC_transporter-like_ATP-bd"/>
</dbReference>
<evidence type="ECO:0000313" key="6">
    <source>
        <dbReference type="EMBL" id="SHH03226.1"/>
    </source>
</evidence>
<dbReference type="AlphaFoldDB" id="A0A1M5PND7"/>
<evidence type="ECO:0000313" key="7">
    <source>
        <dbReference type="Proteomes" id="UP000243255"/>
    </source>
</evidence>
<evidence type="ECO:0000256" key="2">
    <source>
        <dbReference type="ARBA" id="ARBA00022741"/>
    </source>
</evidence>
<dbReference type="Pfam" id="PF16326">
    <property type="entry name" value="ABC_tran_CTD"/>
    <property type="match status" value="1"/>
</dbReference>
<keyword evidence="4" id="KW-0175">Coiled coil</keyword>
<dbReference type="FunFam" id="3.40.50.300:FF:000011">
    <property type="entry name" value="Putative ABC transporter ATP-binding component"/>
    <property type="match status" value="1"/>
</dbReference>
<dbReference type="InterPro" id="IPR003593">
    <property type="entry name" value="AAA+_ATPase"/>
</dbReference>
<dbReference type="RefSeq" id="WP_073126118.1">
    <property type="nucleotide sequence ID" value="NZ_BAABCH010000017.1"/>
</dbReference>
<dbReference type="InterPro" id="IPR032781">
    <property type="entry name" value="ABC_tran_Xtn"/>
</dbReference>
<keyword evidence="1" id="KW-0677">Repeat</keyword>
<dbReference type="CDD" id="cd03221">
    <property type="entry name" value="ABCF_EF-3"/>
    <property type="match status" value="2"/>
</dbReference>
<dbReference type="Pfam" id="PF00005">
    <property type="entry name" value="ABC_tran"/>
    <property type="match status" value="2"/>
</dbReference>
<keyword evidence="2" id="KW-0547">Nucleotide-binding</keyword>
<gene>
    <name evidence="6" type="ORF">SAMN04488530_11525</name>
</gene>
<dbReference type="PROSITE" id="PS50893">
    <property type="entry name" value="ABC_TRANSPORTER_2"/>
    <property type="match status" value="2"/>
</dbReference>
<proteinExistence type="predicted"/>
<dbReference type="InterPro" id="IPR051309">
    <property type="entry name" value="ABCF_ATPase"/>
</dbReference>
<dbReference type="Pfam" id="PF12848">
    <property type="entry name" value="ABC_tran_Xtn"/>
    <property type="match status" value="1"/>
</dbReference>
<dbReference type="Proteomes" id="UP000243255">
    <property type="component" value="Unassembled WGS sequence"/>
</dbReference>
<dbReference type="PROSITE" id="PS00211">
    <property type="entry name" value="ABC_TRANSPORTER_1"/>
    <property type="match status" value="2"/>
</dbReference>
<name>A0A1M5PND7_9FIRM</name>
<reference evidence="7" key="1">
    <citation type="submission" date="2016-11" db="EMBL/GenBank/DDBJ databases">
        <authorList>
            <person name="Varghese N."/>
            <person name="Submissions S."/>
        </authorList>
    </citation>
    <scope>NUCLEOTIDE SEQUENCE [LARGE SCALE GENOMIC DNA]</scope>
    <source>
        <strain evidence="7">DSM 2635</strain>
    </source>
</reference>
<feature type="coiled-coil region" evidence="4">
    <location>
        <begin position="256"/>
        <end position="286"/>
    </location>
</feature>
<dbReference type="InterPro" id="IPR017871">
    <property type="entry name" value="ABC_transporter-like_CS"/>
</dbReference>
<evidence type="ECO:0000256" key="3">
    <source>
        <dbReference type="ARBA" id="ARBA00022840"/>
    </source>
</evidence>
<dbReference type="PANTHER" id="PTHR42855">
    <property type="entry name" value="ABC TRANSPORTER ATP-BINDING SUBUNIT"/>
    <property type="match status" value="1"/>
</dbReference>